<evidence type="ECO:0000313" key="2">
    <source>
        <dbReference type="EMBL" id="JAE26991.1"/>
    </source>
</evidence>
<accession>A0A0A9GWQ5</accession>
<dbReference type="EMBL" id="GBRH01170905">
    <property type="protein sequence ID" value="JAE26991.1"/>
    <property type="molecule type" value="Transcribed_RNA"/>
</dbReference>
<dbReference type="AlphaFoldDB" id="A0A0A9GWQ5"/>
<organism evidence="2">
    <name type="scientific">Arundo donax</name>
    <name type="common">Giant reed</name>
    <name type="synonym">Donax arundinaceus</name>
    <dbReference type="NCBI Taxonomy" id="35708"/>
    <lineage>
        <taxon>Eukaryota</taxon>
        <taxon>Viridiplantae</taxon>
        <taxon>Streptophyta</taxon>
        <taxon>Embryophyta</taxon>
        <taxon>Tracheophyta</taxon>
        <taxon>Spermatophyta</taxon>
        <taxon>Magnoliopsida</taxon>
        <taxon>Liliopsida</taxon>
        <taxon>Poales</taxon>
        <taxon>Poaceae</taxon>
        <taxon>PACMAD clade</taxon>
        <taxon>Arundinoideae</taxon>
        <taxon>Arundineae</taxon>
        <taxon>Arundo</taxon>
    </lineage>
</organism>
<reference evidence="2" key="1">
    <citation type="submission" date="2014-09" db="EMBL/GenBank/DDBJ databases">
        <authorList>
            <person name="Magalhaes I.L.F."/>
            <person name="Oliveira U."/>
            <person name="Santos F.R."/>
            <person name="Vidigal T.H.D.A."/>
            <person name="Brescovit A.D."/>
            <person name="Santos A.J."/>
        </authorList>
    </citation>
    <scope>NUCLEOTIDE SEQUENCE</scope>
    <source>
        <tissue evidence="2">Shoot tissue taken approximately 20 cm above the soil surface</tissue>
    </source>
</reference>
<reference evidence="2" key="2">
    <citation type="journal article" date="2015" name="Data Brief">
        <title>Shoot transcriptome of the giant reed, Arundo donax.</title>
        <authorList>
            <person name="Barrero R.A."/>
            <person name="Guerrero F.D."/>
            <person name="Moolhuijzen P."/>
            <person name="Goolsby J.A."/>
            <person name="Tidwell J."/>
            <person name="Bellgard S.E."/>
            <person name="Bellgard M.I."/>
        </authorList>
    </citation>
    <scope>NUCLEOTIDE SEQUENCE</scope>
    <source>
        <tissue evidence="2">Shoot tissue taken approximately 20 cm above the soil surface</tissue>
    </source>
</reference>
<proteinExistence type="predicted"/>
<sequence length="49" mass="5211">MLFLLLHQLLSPWLIFDDFVMGRAGGGSLLKESSSSSVPCSVTAMLAPS</sequence>
<feature type="signal peptide" evidence="1">
    <location>
        <begin position="1"/>
        <end position="17"/>
    </location>
</feature>
<evidence type="ECO:0000256" key="1">
    <source>
        <dbReference type="SAM" id="SignalP"/>
    </source>
</evidence>
<keyword evidence="1" id="KW-0732">Signal</keyword>
<name>A0A0A9GWQ5_ARUDO</name>
<protein>
    <submittedName>
        <fullName evidence="2">Uncharacterized protein</fullName>
    </submittedName>
</protein>
<feature type="chain" id="PRO_5002062769" evidence="1">
    <location>
        <begin position="18"/>
        <end position="49"/>
    </location>
</feature>